<organism evidence="2">
    <name type="scientific">Candidozyma auris</name>
    <name type="common">Yeast</name>
    <name type="synonym">Candida auris</name>
    <dbReference type="NCBI Taxonomy" id="498019"/>
    <lineage>
        <taxon>Eukaryota</taxon>
        <taxon>Fungi</taxon>
        <taxon>Dikarya</taxon>
        <taxon>Ascomycota</taxon>
        <taxon>Saccharomycotina</taxon>
        <taxon>Pichiomycetes</taxon>
        <taxon>Metschnikowiaceae</taxon>
        <taxon>Candidozyma</taxon>
    </lineage>
</organism>
<gene>
    <name evidence="2" type="ORF">CA7LBN_003144</name>
</gene>
<evidence type="ECO:0000256" key="1">
    <source>
        <dbReference type="SAM" id="MobiDB-lite"/>
    </source>
</evidence>
<evidence type="ECO:0000313" key="2">
    <source>
        <dbReference type="EMBL" id="QWW24310.1"/>
    </source>
</evidence>
<accession>A0A8F2W3P2</accession>
<dbReference type="AlphaFoldDB" id="A0A8F2W3P2"/>
<dbReference type="EMBL" id="CP076751">
    <property type="protein sequence ID" value="QWW24310.1"/>
    <property type="molecule type" value="Genomic_DNA"/>
</dbReference>
<dbReference type="Proteomes" id="UP000825438">
    <property type="component" value="Chromosome III"/>
</dbReference>
<reference evidence="2" key="1">
    <citation type="submission" date="2021-06" db="EMBL/GenBank/DDBJ databases">
        <title>Candida auris outbreak in lebanese hospital.</title>
        <authorList>
            <person name="Finianos M."/>
        </authorList>
    </citation>
    <scope>NUCLEOTIDE SEQUENCE</scope>
    <source>
        <strain evidence="2">CA7LBN</strain>
    </source>
</reference>
<protein>
    <submittedName>
        <fullName evidence="2">Uncharacterized protein</fullName>
    </submittedName>
</protein>
<name>A0A8F2W3P2_CANAR</name>
<proteinExistence type="predicted"/>
<feature type="region of interest" description="Disordered" evidence="1">
    <location>
        <begin position="213"/>
        <end position="233"/>
    </location>
</feature>
<sequence length="233" mass="27368">MSTFYNCNHILENVEIFNCLKMADIKTEDALAQTGHETQASDSNQSPQEVDETDYAKLYEDLQSRFNEVYAVSHKLAITERAQRQTLYHYRRKIDALLDYMAELKDYEEESLDTPLKLDTTKIENVIKRKPELSETLKPLLQMSNEDDPKDIKFKRSYNVNLTVDESIPEIQQDELDAVEVNPQETEMWVRRNYPHLVVSKFRPVEIRGKDVREFSDSQSSAPKKRRKNMIKE</sequence>
<feature type="compositionally biased region" description="Basic residues" evidence="1">
    <location>
        <begin position="223"/>
        <end position="233"/>
    </location>
</feature>